<gene>
    <name evidence="1" type="ORF">ROI90_16530</name>
</gene>
<evidence type="ECO:0000313" key="1">
    <source>
        <dbReference type="EMBL" id="MDU0372013.1"/>
    </source>
</evidence>
<protein>
    <submittedName>
        <fullName evidence="1">Uncharacterized protein</fullName>
    </submittedName>
</protein>
<sequence length="175" mass="19674">MTRAASSVALLNLRQLVVMGERVRLDYPEAAILFELDDRFYLTGPEAWHVGHTLRVGVVQAGELVVCEWSSWALQIRVLPWLGERYQVRIVRPAVEQLACTPAVASTAALLRHPAFSARWVNCLVKQLGLVAAAEELDELEQVLLHRRDAHDDRQRQLAGCWADLPEDLAAWTSN</sequence>
<organism evidence="1 2">
    <name type="scientific">Hymenobacter endophyticus</name>
    <dbReference type="NCBI Taxonomy" id="3076335"/>
    <lineage>
        <taxon>Bacteria</taxon>
        <taxon>Pseudomonadati</taxon>
        <taxon>Bacteroidota</taxon>
        <taxon>Cytophagia</taxon>
        <taxon>Cytophagales</taxon>
        <taxon>Hymenobacteraceae</taxon>
        <taxon>Hymenobacter</taxon>
    </lineage>
</organism>
<accession>A0ABU3TKW6</accession>
<evidence type="ECO:0000313" key="2">
    <source>
        <dbReference type="Proteomes" id="UP001250698"/>
    </source>
</evidence>
<name>A0ABU3TKW6_9BACT</name>
<proteinExistence type="predicted"/>
<dbReference type="Proteomes" id="UP001250698">
    <property type="component" value="Unassembled WGS sequence"/>
</dbReference>
<dbReference type="EMBL" id="JAWDJT010000012">
    <property type="protein sequence ID" value="MDU0372013.1"/>
    <property type="molecule type" value="Genomic_DNA"/>
</dbReference>
<keyword evidence="2" id="KW-1185">Reference proteome</keyword>
<reference evidence="1 2" key="1">
    <citation type="submission" date="2023-10" db="EMBL/GenBank/DDBJ databases">
        <title>Hymenobacter endophyticus sp. nov., an isolate from the leaf tissues of wheat.</title>
        <authorList>
            <person name="Dai Y."/>
        </authorList>
    </citation>
    <scope>NUCLEOTIDE SEQUENCE [LARGE SCALE GENOMIC DNA]</scope>
    <source>
        <strain evidence="1 2">ZK17L-C2</strain>
    </source>
</reference>
<comment type="caution">
    <text evidence="1">The sequence shown here is derived from an EMBL/GenBank/DDBJ whole genome shotgun (WGS) entry which is preliminary data.</text>
</comment>
<dbReference type="RefSeq" id="WP_315999471.1">
    <property type="nucleotide sequence ID" value="NZ_JAWDJT010000012.1"/>
</dbReference>